<keyword evidence="2" id="KW-1185">Reference proteome</keyword>
<dbReference type="AlphaFoldDB" id="A0A4Y8DHW7"/>
<gene>
    <name evidence="1" type="ORF">BOTCAL_0015g00460</name>
</gene>
<organism evidence="1 2">
    <name type="scientific">Botryotinia calthae</name>
    <dbReference type="NCBI Taxonomy" id="38488"/>
    <lineage>
        <taxon>Eukaryota</taxon>
        <taxon>Fungi</taxon>
        <taxon>Dikarya</taxon>
        <taxon>Ascomycota</taxon>
        <taxon>Pezizomycotina</taxon>
        <taxon>Leotiomycetes</taxon>
        <taxon>Helotiales</taxon>
        <taxon>Sclerotiniaceae</taxon>
        <taxon>Botryotinia</taxon>
    </lineage>
</organism>
<protein>
    <submittedName>
        <fullName evidence="1">Uncharacterized protein</fullName>
    </submittedName>
</protein>
<reference evidence="1 2" key="1">
    <citation type="submission" date="2017-11" db="EMBL/GenBank/DDBJ databases">
        <title>Comparative genomics of Botrytis spp.</title>
        <authorList>
            <person name="Valero-Jimenez C.A."/>
            <person name="Tapia P."/>
            <person name="Veloso J."/>
            <person name="Silva-Moreno E."/>
            <person name="Staats M."/>
            <person name="Valdes J.H."/>
            <person name="Van Kan J.A.L."/>
        </authorList>
    </citation>
    <scope>NUCLEOTIDE SEQUENCE [LARGE SCALE GENOMIC DNA]</scope>
    <source>
        <strain evidence="1 2">MUCL2830</strain>
    </source>
</reference>
<sequence length="167" mass="18672">MTIYNLAGKGQRTTTSGCRIGQRYWSKDEAVYISACPRDQKNQNASSWTASMEDLGGIIARSVEVIGTHHQTRFYGGYNTFQTAIIPTSRITEHNLFAKYPATSVKLSLYTDHPLTLEKISTLVDETWFNMDAHAGRFQLPDQEKGLFVRAEHLLADVVIKATTGTL</sequence>
<dbReference type="Proteomes" id="UP000297299">
    <property type="component" value="Unassembled WGS sequence"/>
</dbReference>
<proteinExistence type="predicted"/>
<evidence type="ECO:0000313" key="2">
    <source>
        <dbReference type="Proteomes" id="UP000297299"/>
    </source>
</evidence>
<name>A0A4Y8DHW7_9HELO</name>
<evidence type="ECO:0000313" key="1">
    <source>
        <dbReference type="EMBL" id="TEY85257.1"/>
    </source>
</evidence>
<comment type="caution">
    <text evidence="1">The sequence shown here is derived from an EMBL/GenBank/DDBJ whole genome shotgun (WGS) entry which is preliminary data.</text>
</comment>
<accession>A0A4Y8DHW7</accession>
<dbReference type="EMBL" id="PHWZ01000015">
    <property type="protein sequence ID" value="TEY85257.1"/>
    <property type="molecule type" value="Genomic_DNA"/>
</dbReference>